<dbReference type="PANTHER" id="PTHR16288">
    <property type="entry name" value="WD40 REPEAT PROTEIN 4"/>
    <property type="match status" value="1"/>
</dbReference>
<evidence type="ECO:0000256" key="7">
    <source>
        <dbReference type="PROSITE-ProRule" id="PRU00221"/>
    </source>
</evidence>
<feature type="repeat" description="WD" evidence="7">
    <location>
        <begin position="180"/>
        <end position="219"/>
    </location>
</feature>
<sequence length="380" mass="41635">MQPVVEYSGDCLLISTLDGSCLTYNTAGKASATPTIIKSQPVAGKAVDDVAKGIVLCAKFSNSGKLLAICNDYKQILLYELNTGCPSDYTLISSRSTAKKAVKLEFLQDDSEVLMADKFGDVTSFSVLKPEKEGDVILGHLSMLLDCILIHDGKYLVSADRDEKIRVTHYPNTYNIQAFCLGHTSYVTSLAAAEEWLVSASADSSVKLWNPVTGTMLSEVTCSSDSKVVQQVVYVPTHKCVVCLIAGSTKLVIITIEFDKDVPKFSKVLEERELSAPALSMSMYKDNILALLNCENAPLQLINIDKEGKEVEMSVAGDLENICKDLTSRWSAFADAYNIQSNFFRNLTKMNMDNVEEELARKGKRLCTSEESAGKLPKIN</sequence>
<dbReference type="PANTHER" id="PTHR16288:SF0">
    <property type="entry name" value="TRNA (GUANINE-N(7)-)-METHYLTRANSFERASE NON-CATALYTIC SUBUNIT WDR4"/>
    <property type="match status" value="1"/>
</dbReference>
<comment type="caution">
    <text evidence="8">The sequence shown here is derived from an EMBL/GenBank/DDBJ whole genome shotgun (WGS) entry which is preliminary data.</text>
</comment>
<dbReference type="SUPFAM" id="SSF50978">
    <property type="entry name" value="WD40 repeat-like"/>
    <property type="match status" value="1"/>
</dbReference>
<dbReference type="InterPro" id="IPR036322">
    <property type="entry name" value="WD40_repeat_dom_sf"/>
</dbReference>
<dbReference type="EMBL" id="VXIV02001577">
    <property type="protein sequence ID" value="KAF6031709.1"/>
    <property type="molecule type" value="Genomic_DNA"/>
</dbReference>
<dbReference type="GO" id="GO:0005829">
    <property type="term" value="C:cytosol"/>
    <property type="evidence" value="ECO:0007669"/>
    <property type="project" value="TreeGrafter"/>
</dbReference>
<reference evidence="8" key="1">
    <citation type="submission" date="2020-06" db="EMBL/GenBank/DDBJ databases">
        <title>Draft genome of Bugula neritina, a colonial animal packing powerful symbionts and potential medicines.</title>
        <authorList>
            <person name="Rayko M."/>
        </authorList>
    </citation>
    <scope>NUCLEOTIDE SEQUENCE [LARGE SCALE GENOMIC DNA]</scope>
    <source>
        <strain evidence="8">Kwan_BN1</strain>
    </source>
</reference>
<evidence type="ECO:0000256" key="5">
    <source>
        <dbReference type="ARBA" id="ARBA00023242"/>
    </source>
</evidence>
<dbReference type="InterPro" id="IPR001680">
    <property type="entry name" value="WD40_rpt"/>
</dbReference>
<dbReference type="UniPathway" id="UPA00989"/>
<dbReference type="Gene3D" id="2.130.10.10">
    <property type="entry name" value="YVTN repeat-like/Quinoprotein amine dehydrogenase"/>
    <property type="match status" value="1"/>
</dbReference>
<dbReference type="Proteomes" id="UP000593567">
    <property type="component" value="Unassembled WGS sequence"/>
</dbReference>
<keyword evidence="2 6" id="KW-0853">WD repeat</keyword>
<gene>
    <name evidence="8" type="ORF">EB796_010003</name>
</gene>
<comment type="pathway">
    <text evidence="6">tRNA modification; N(7)-methylguanine-tRNA biosynthesis.</text>
</comment>
<dbReference type="GO" id="GO:0106004">
    <property type="term" value="P:tRNA (guanine-N7)-methylation"/>
    <property type="evidence" value="ECO:0007669"/>
    <property type="project" value="UniProtKB-UniRule"/>
</dbReference>
<dbReference type="PROSITE" id="PS50082">
    <property type="entry name" value="WD_REPEATS_2"/>
    <property type="match status" value="1"/>
</dbReference>
<comment type="subunit">
    <text evidence="6">Forms a heterodimer with the catalytic subunit.</text>
</comment>
<organism evidence="8 9">
    <name type="scientific">Bugula neritina</name>
    <name type="common">Brown bryozoan</name>
    <name type="synonym">Sertularia neritina</name>
    <dbReference type="NCBI Taxonomy" id="10212"/>
    <lineage>
        <taxon>Eukaryota</taxon>
        <taxon>Metazoa</taxon>
        <taxon>Spiralia</taxon>
        <taxon>Lophotrochozoa</taxon>
        <taxon>Bryozoa</taxon>
        <taxon>Gymnolaemata</taxon>
        <taxon>Cheilostomatida</taxon>
        <taxon>Flustrina</taxon>
        <taxon>Buguloidea</taxon>
        <taxon>Bugulidae</taxon>
        <taxon>Bugula</taxon>
    </lineage>
</organism>
<dbReference type="SMART" id="SM00320">
    <property type="entry name" value="WD40"/>
    <property type="match status" value="3"/>
</dbReference>
<dbReference type="PROSITE" id="PS50294">
    <property type="entry name" value="WD_REPEATS_REGION"/>
    <property type="match status" value="1"/>
</dbReference>
<evidence type="ECO:0000313" key="9">
    <source>
        <dbReference type="Proteomes" id="UP000593567"/>
    </source>
</evidence>
<evidence type="ECO:0000256" key="6">
    <source>
        <dbReference type="HAMAP-Rule" id="MF_03056"/>
    </source>
</evidence>
<keyword evidence="9" id="KW-1185">Reference proteome</keyword>
<keyword evidence="5 6" id="KW-0539">Nucleus</keyword>
<evidence type="ECO:0000256" key="2">
    <source>
        <dbReference type="ARBA" id="ARBA00022574"/>
    </source>
</evidence>
<dbReference type="OrthoDB" id="371245at2759"/>
<dbReference type="Pfam" id="PF00400">
    <property type="entry name" value="WD40"/>
    <property type="match status" value="1"/>
</dbReference>
<comment type="similarity">
    <text evidence="6">Belongs to the WD repeat TRM82 family.</text>
</comment>
<evidence type="ECO:0000313" key="8">
    <source>
        <dbReference type="EMBL" id="KAF6031709.1"/>
    </source>
</evidence>
<protein>
    <recommendedName>
        <fullName evidence="6">tRNA (guanine-N(7)-)-methyltransferase non-catalytic subunit</fullName>
    </recommendedName>
    <alternativeName>
        <fullName evidence="6">WD repeat-containing protein 4 homolog</fullName>
    </alternativeName>
</protein>
<dbReference type="GO" id="GO:0005634">
    <property type="term" value="C:nucleus"/>
    <property type="evidence" value="ECO:0007669"/>
    <property type="project" value="UniProtKB-SubCell"/>
</dbReference>
<name>A0A7J7JZ76_BUGNE</name>
<keyword evidence="3 6" id="KW-0819">tRNA processing</keyword>
<evidence type="ECO:0000256" key="3">
    <source>
        <dbReference type="ARBA" id="ARBA00022694"/>
    </source>
</evidence>
<evidence type="ECO:0000256" key="4">
    <source>
        <dbReference type="ARBA" id="ARBA00022737"/>
    </source>
</evidence>
<dbReference type="HAMAP" id="MF_03056">
    <property type="entry name" value="TRM82"/>
    <property type="match status" value="1"/>
</dbReference>
<dbReference type="InterPro" id="IPR015943">
    <property type="entry name" value="WD40/YVTN_repeat-like_dom_sf"/>
</dbReference>
<accession>A0A7J7JZ76</accession>
<comment type="subcellular location">
    <subcellularLocation>
        <location evidence="1 6">Nucleus</location>
    </subcellularLocation>
</comment>
<dbReference type="GO" id="GO:0043527">
    <property type="term" value="C:tRNA methyltransferase complex"/>
    <property type="evidence" value="ECO:0007669"/>
    <property type="project" value="TreeGrafter"/>
</dbReference>
<keyword evidence="4 6" id="KW-0677">Repeat</keyword>
<evidence type="ECO:0000256" key="1">
    <source>
        <dbReference type="ARBA" id="ARBA00004123"/>
    </source>
</evidence>
<dbReference type="AlphaFoldDB" id="A0A7J7JZ76"/>
<dbReference type="InterPro" id="IPR028884">
    <property type="entry name" value="Trm82"/>
</dbReference>
<proteinExistence type="inferred from homology"/>
<comment type="function">
    <text evidence="6">Required for the formation of N(7)-methylguanine at position 46 (m7G46) in tRNA. In the complex, it is required to stabilize and induce conformational changes of the catalytic subunit.</text>
</comment>